<protein>
    <recommendedName>
        <fullName evidence="4">Core-binding (CB) domain-containing protein</fullName>
    </recommendedName>
</protein>
<keyword evidence="3" id="KW-1185">Reference proteome</keyword>
<dbReference type="EMBL" id="FO203503">
    <property type="protein sequence ID" value="CCK79426.1"/>
    <property type="molecule type" value="Genomic_DNA"/>
</dbReference>
<organism evidence="2 3">
    <name type="scientific">Desulfobacula toluolica (strain DSM 7467 / Tol2)</name>
    <dbReference type="NCBI Taxonomy" id="651182"/>
    <lineage>
        <taxon>Bacteria</taxon>
        <taxon>Pseudomonadati</taxon>
        <taxon>Thermodesulfobacteriota</taxon>
        <taxon>Desulfobacteria</taxon>
        <taxon>Desulfobacterales</taxon>
        <taxon>Desulfobacteraceae</taxon>
        <taxon>Desulfobacula</taxon>
    </lineage>
</organism>
<evidence type="ECO:0008006" key="4">
    <source>
        <dbReference type="Google" id="ProtNLM"/>
    </source>
</evidence>
<evidence type="ECO:0000256" key="1">
    <source>
        <dbReference type="ARBA" id="ARBA00023125"/>
    </source>
</evidence>
<dbReference type="STRING" id="651182.TOL2_C12630"/>
<accession>K0NEF4</accession>
<dbReference type="AlphaFoldDB" id="K0NEF4"/>
<keyword evidence="1" id="KW-0238">DNA-binding</keyword>
<dbReference type="KEGG" id="dto:TOL2_C12630"/>
<reference evidence="2 3" key="1">
    <citation type="journal article" date="2013" name="Environ. Microbiol.">
        <title>Complete genome, catabolic sub-proteomes and key-metabolites of Desulfobacula toluolica Tol2, a marine, aromatic compound-degrading, sulfate-reducing bacterium.</title>
        <authorList>
            <person name="Wohlbrand L."/>
            <person name="Jacob J.H."/>
            <person name="Kube M."/>
            <person name="Mussmann M."/>
            <person name="Jarling R."/>
            <person name="Beck A."/>
            <person name="Amann R."/>
            <person name="Wilkes H."/>
            <person name="Reinhardt R."/>
            <person name="Rabus R."/>
        </authorList>
    </citation>
    <scope>NUCLEOTIDE SEQUENCE [LARGE SCALE GENOMIC DNA]</scope>
    <source>
        <strain evidence="3">DSM 7467 / Tol2</strain>
    </source>
</reference>
<evidence type="ECO:0000313" key="2">
    <source>
        <dbReference type="EMBL" id="CCK79426.1"/>
    </source>
</evidence>
<evidence type="ECO:0000313" key="3">
    <source>
        <dbReference type="Proteomes" id="UP000007347"/>
    </source>
</evidence>
<dbReference type="SUPFAM" id="SSF56349">
    <property type="entry name" value="DNA breaking-rejoining enzymes"/>
    <property type="match status" value="1"/>
</dbReference>
<name>K0NEF4_DESTT</name>
<gene>
    <name evidence="2" type="ordered locus">TOL2_C12630</name>
</gene>
<proteinExistence type="predicted"/>
<dbReference type="GO" id="GO:0003677">
    <property type="term" value="F:DNA binding"/>
    <property type="evidence" value="ECO:0007669"/>
    <property type="project" value="UniProtKB-KW"/>
</dbReference>
<dbReference type="InterPro" id="IPR011010">
    <property type="entry name" value="DNA_brk_join_enz"/>
</dbReference>
<sequence length="244" mass="28464">MRVQTDKGQFDQREWAKDQPLSFYALRKKFLAHKKKDGIGKKQIQHITHVLNVAGKAWDQMQIKEIAEPEIEDFFDDLKASGKTKKNYQTVLHNFWAWVVRREKWILFPDTKEGIPKFIHLLPEHADLIREIRGPKGMPDMYFFRHVKAKPSVKAGTRFGQKQFRMWWNRACKNLNIEGVDLYGGTKHSTVTALGQVLTPEQIQRGVTGHISDAFKRYMLPDKNDAIQGEPKQFNRCNLKMITS</sequence>
<dbReference type="Gene3D" id="1.10.150.130">
    <property type="match status" value="1"/>
</dbReference>
<dbReference type="HOGENOM" id="CLU_1136630_0_0_7"/>
<dbReference type="InterPro" id="IPR010998">
    <property type="entry name" value="Integrase_recombinase_N"/>
</dbReference>
<dbReference type="Proteomes" id="UP000007347">
    <property type="component" value="Chromosome"/>
</dbReference>